<name>A0ABP8ULH3_9ACTN</name>
<sequence>MTDRDDWAPKSVDLRTPNAARMYDYYLGGKDNLAPDRTAAEAVLEIAPQIRIAAQQNRAFLGRAVRHLAEAGIRQFLDVGTGLPTQNNVHEVAHRVAPESQVVYVDNDPVVLAHGRAILAGSKNVHIVQADLRRPDEILDDPEVRERLDFDRPIAILLVAIVHFLQEADDPAAVVARFRDALPSGGYLVLSHVCGDALPDAVAPVTEIYRRSSTPIITRSTERIRGFFGDLELVEPGLANVSAWRPDTVEAKRISEKYPQSYFLAGVGRKS</sequence>
<dbReference type="PIRSF" id="PIRSF017393">
    <property type="entry name" value="MTase_SAV2177"/>
    <property type="match status" value="1"/>
</dbReference>
<evidence type="ECO:0000313" key="2">
    <source>
        <dbReference type="Proteomes" id="UP001501442"/>
    </source>
</evidence>
<dbReference type="InterPro" id="IPR006764">
    <property type="entry name" value="SAM_dep_MeTrfase_SAV2177_type"/>
</dbReference>
<dbReference type="Proteomes" id="UP001501442">
    <property type="component" value="Unassembled WGS sequence"/>
</dbReference>
<gene>
    <name evidence="1" type="ORF">GCM10023196_075550</name>
</gene>
<keyword evidence="1" id="KW-0489">Methyltransferase</keyword>
<dbReference type="CDD" id="cd02440">
    <property type="entry name" value="AdoMet_MTases"/>
    <property type="match status" value="1"/>
</dbReference>
<dbReference type="SUPFAM" id="SSF53335">
    <property type="entry name" value="S-adenosyl-L-methionine-dependent methyltransferases"/>
    <property type="match status" value="1"/>
</dbReference>
<dbReference type="EMBL" id="BAABHK010000013">
    <property type="protein sequence ID" value="GAA4634357.1"/>
    <property type="molecule type" value="Genomic_DNA"/>
</dbReference>
<comment type="caution">
    <text evidence="1">The sequence shown here is derived from an EMBL/GenBank/DDBJ whole genome shotgun (WGS) entry which is preliminary data.</text>
</comment>
<dbReference type="Pfam" id="PF04672">
    <property type="entry name" value="Methyltransf_19"/>
    <property type="match status" value="1"/>
</dbReference>
<accession>A0ABP8ULH3</accession>
<organism evidence="1 2">
    <name type="scientific">Actinoallomurus vinaceus</name>
    <dbReference type="NCBI Taxonomy" id="1080074"/>
    <lineage>
        <taxon>Bacteria</taxon>
        <taxon>Bacillati</taxon>
        <taxon>Actinomycetota</taxon>
        <taxon>Actinomycetes</taxon>
        <taxon>Streptosporangiales</taxon>
        <taxon>Thermomonosporaceae</taxon>
        <taxon>Actinoallomurus</taxon>
    </lineage>
</organism>
<reference evidence="2" key="1">
    <citation type="journal article" date="2019" name="Int. J. Syst. Evol. Microbiol.">
        <title>The Global Catalogue of Microorganisms (GCM) 10K type strain sequencing project: providing services to taxonomists for standard genome sequencing and annotation.</title>
        <authorList>
            <consortium name="The Broad Institute Genomics Platform"/>
            <consortium name="The Broad Institute Genome Sequencing Center for Infectious Disease"/>
            <person name="Wu L."/>
            <person name="Ma J."/>
        </authorList>
    </citation>
    <scope>NUCLEOTIDE SEQUENCE [LARGE SCALE GENOMIC DNA]</scope>
    <source>
        <strain evidence="2">JCM 17939</strain>
    </source>
</reference>
<keyword evidence="2" id="KW-1185">Reference proteome</keyword>
<evidence type="ECO:0000313" key="1">
    <source>
        <dbReference type="EMBL" id="GAA4634357.1"/>
    </source>
</evidence>
<keyword evidence="1" id="KW-0808">Transferase</keyword>
<dbReference type="InterPro" id="IPR029063">
    <property type="entry name" value="SAM-dependent_MTases_sf"/>
</dbReference>
<dbReference type="GO" id="GO:0008168">
    <property type="term" value="F:methyltransferase activity"/>
    <property type="evidence" value="ECO:0007669"/>
    <property type="project" value="UniProtKB-KW"/>
</dbReference>
<dbReference type="Gene3D" id="3.40.50.150">
    <property type="entry name" value="Vaccinia Virus protein VP39"/>
    <property type="match status" value="1"/>
</dbReference>
<dbReference type="GO" id="GO:0032259">
    <property type="term" value="P:methylation"/>
    <property type="evidence" value="ECO:0007669"/>
    <property type="project" value="UniProtKB-KW"/>
</dbReference>
<protein>
    <submittedName>
        <fullName evidence="1">SAM-dependent methyltransferase</fullName>
    </submittedName>
</protein>
<proteinExistence type="predicted"/>
<dbReference type="RefSeq" id="WP_345437324.1">
    <property type="nucleotide sequence ID" value="NZ_BAABHK010000013.1"/>
</dbReference>